<keyword evidence="2" id="KW-0238">DNA-binding</keyword>
<dbReference type="PROSITE" id="PS01124">
    <property type="entry name" value="HTH_ARAC_FAMILY_2"/>
    <property type="match status" value="1"/>
</dbReference>
<keyword evidence="3" id="KW-0804">Transcription</keyword>
<dbReference type="InterPro" id="IPR018060">
    <property type="entry name" value="HTH_AraC"/>
</dbReference>
<name>A0A369N764_EGGLN</name>
<dbReference type="PANTHER" id="PTHR47893">
    <property type="entry name" value="REGULATORY PROTEIN PCHR"/>
    <property type="match status" value="1"/>
</dbReference>
<organism evidence="5 6">
    <name type="scientific">Eggerthella lenta</name>
    <name type="common">Eubacterium lentum</name>
    <dbReference type="NCBI Taxonomy" id="84112"/>
    <lineage>
        <taxon>Bacteria</taxon>
        <taxon>Bacillati</taxon>
        <taxon>Actinomycetota</taxon>
        <taxon>Coriobacteriia</taxon>
        <taxon>Eggerthellales</taxon>
        <taxon>Eggerthellaceae</taxon>
        <taxon>Eggerthella</taxon>
    </lineage>
</organism>
<dbReference type="SMART" id="SM00342">
    <property type="entry name" value="HTH_ARAC"/>
    <property type="match status" value="1"/>
</dbReference>
<reference evidence="5 6" key="1">
    <citation type="journal article" date="2018" name="Elife">
        <title>Discovery and characterization of a prevalent human gut bacterial enzyme sufficient for the inactivation of a family of plant toxins.</title>
        <authorList>
            <person name="Koppel N."/>
            <person name="Bisanz J.E."/>
            <person name="Pandelia M.E."/>
            <person name="Turnbaugh P.J."/>
            <person name="Balskus E.P."/>
        </authorList>
    </citation>
    <scope>NUCLEOTIDE SEQUENCE [LARGE SCALE GENOMIC DNA]</scope>
    <source>
        <strain evidence="5 6">FAA1-1-60AUCSF</strain>
    </source>
</reference>
<dbReference type="RefSeq" id="WP_009608091.1">
    <property type="nucleotide sequence ID" value="NZ_PPTY01000015.1"/>
</dbReference>
<dbReference type="PRINTS" id="PR00032">
    <property type="entry name" value="HTHARAC"/>
</dbReference>
<evidence type="ECO:0000256" key="3">
    <source>
        <dbReference type="ARBA" id="ARBA00023163"/>
    </source>
</evidence>
<dbReference type="InterPro" id="IPR009057">
    <property type="entry name" value="Homeodomain-like_sf"/>
</dbReference>
<dbReference type="Proteomes" id="UP000253857">
    <property type="component" value="Unassembled WGS sequence"/>
</dbReference>
<dbReference type="InterPro" id="IPR053142">
    <property type="entry name" value="PchR_regulatory_protein"/>
</dbReference>
<proteinExistence type="predicted"/>
<dbReference type="InterPro" id="IPR018062">
    <property type="entry name" value="HTH_AraC-typ_CS"/>
</dbReference>
<gene>
    <name evidence="5" type="ORF">C1871_09300</name>
</gene>
<dbReference type="GO" id="GO:0043565">
    <property type="term" value="F:sequence-specific DNA binding"/>
    <property type="evidence" value="ECO:0007669"/>
    <property type="project" value="InterPro"/>
</dbReference>
<dbReference type="GO" id="GO:0003700">
    <property type="term" value="F:DNA-binding transcription factor activity"/>
    <property type="evidence" value="ECO:0007669"/>
    <property type="project" value="InterPro"/>
</dbReference>
<dbReference type="EMBL" id="PPTY01000015">
    <property type="protein sequence ID" value="RDB84628.1"/>
    <property type="molecule type" value="Genomic_DNA"/>
</dbReference>
<dbReference type="SUPFAM" id="SSF46689">
    <property type="entry name" value="Homeodomain-like"/>
    <property type="match status" value="2"/>
</dbReference>
<evidence type="ECO:0000256" key="2">
    <source>
        <dbReference type="ARBA" id="ARBA00023125"/>
    </source>
</evidence>
<feature type="domain" description="HTH araC/xylS-type" evidence="4">
    <location>
        <begin position="222"/>
        <end position="320"/>
    </location>
</feature>
<evidence type="ECO:0000256" key="1">
    <source>
        <dbReference type="ARBA" id="ARBA00023015"/>
    </source>
</evidence>
<dbReference type="AlphaFoldDB" id="A0A369N764"/>
<evidence type="ECO:0000313" key="5">
    <source>
        <dbReference type="EMBL" id="RDB84628.1"/>
    </source>
</evidence>
<evidence type="ECO:0000313" key="6">
    <source>
        <dbReference type="Proteomes" id="UP000253857"/>
    </source>
</evidence>
<evidence type="ECO:0000259" key="4">
    <source>
        <dbReference type="PROSITE" id="PS01124"/>
    </source>
</evidence>
<comment type="caution">
    <text evidence="5">The sequence shown here is derived from an EMBL/GenBank/DDBJ whole genome shotgun (WGS) entry which is preliminary data.</text>
</comment>
<accession>A0A369N764</accession>
<protein>
    <submittedName>
        <fullName evidence="5">AraC family transcriptional regulator</fullName>
    </submittedName>
</protein>
<keyword evidence="1" id="KW-0805">Transcription regulation</keyword>
<dbReference type="PANTHER" id="PTHR47893:SF1">
    <property type="entry name" value="REGULATORY PROTEIN PCHR"/>
    <property type="match status" value="1"/>
</dbReference>
<dbReference type="InterPro" id="IPR020449">
    <property type="entry name" value="Tscrpt_reg_AraC-type_HTH"/>
</dbReference>
<dbReference type="Pfam" id="PF12833">
    <property type="entry name" value="HTH_18"/>
    <property type="match status" value="1"/>
</dbReference>
<dbReference type="Gene3D" id="1.10.10.60">
    <property type="entry name" value="Homeodomain-like"/>
    <property type="match status" value="2"/>
</dbReference>
<sequence>MEHRPPSHDIIHAPSLEQIGFEEYEPPEGFCPLWRSYRGEGETSGSFHILAPSDRWQIAIHDFTLLHDTVMEFELPEYLSVAWYESISGEEFTPYRRLRAKSIWGFYSGDGGWRGLVHGGVPVKAVSIEVRPEMSRAYLERECDGQFERVRDAFASLSDDGDSPELRALLAGLWPRPGDEHRSQLYYEGKVFEAMGLIVERTKARRDTSGRAVAPEDRERIQAVALYIDDHCASALTVDDLARAACMSPTKFKECFKAVTGSTLTRYVQSRRISQSEGLLRMPDLSIEQVAHAVGYTCASRFSELFRRETGLLPSEYRRGLER</sequence>
<dbReference type="PROSITE" id="PS00041">
    <property type="entry name" value="HTH_ARAC_FAMILY_1"/>
    <property type="match status" value="1"/>
</dbReference>